<feature type="transmembrane region" description="Helical" evidence="7">
    <location>
        <begin position="195"/>
        <end position="214"/>
    </location>
</feature>
<protein>
    <submittedName>
        <fullName evidence="8">Natural resistance-associated macrophage like</fullName>
    </submittedName>
</protein>
<comment type="caution">
    <text evidence="8">The sequence shown here is derived from an EMBL/GenBank/DDBJ whole genome shotgun (WGS) entry which is preliminary data.</text>
</comment>
<dbReference type="PRINTS" id="PR00447">
    <property type="entry name" value="NATRESASSCMP"/>
</dbReference>
<feature type="transmembrane region" description="Helical" evidence="7">
    <location>
        <begin position="94"/>
        <end position="116"/>
    </location>
</feature>
<dbReference type="OMA" id="DEYDTWT"/>
<gene>
    <name evidence="8" type="ORF">BVC80_1591g14</name>
</gene>
<evidence type="ECO:0000256" key="3">
    <source>
        <dbReference type="ARBA" id="ARBA00022692"/>
    </source>
</evidence>
<dbReference type="GO" id="GO:0034755">
    <property type="term" value="P:iron ion transmembrane transport"/>
    <property type="evidence" value="ECO:0007669"/>
    <property type="project" value="TreeGrafter"/>
</dbReference>
<feature type="transmembrane region" description="Helical" evidence="7">
    <location>
        <begin position="439"/>
        <end position="458"/>
    </location>
</feature>
<dbReference type="GO" id="GO:0005384">
    <property type="term" value="F:manganese ion transmembrane transporter activity"/>
    <property type="evidence" value="ECO:0007669"/>
    <property type="project" value="TreeGrafter"/>
</dbReference>
<organism evidence="8 9">
    <name type="scientific">Macleaya cordata</name>
    <name type="common">Five-seeded plume-poppy</name>
    <name type="synonym">Bocconia cordata</name>
    <dbReference type="NCBI Taxonomy" id="56857"/>
    <lineage>
        <taxon>Eukaryota</taxon>
        <taxon>Viridiplantae</taxon>
        <taxon>Streptophyta</taxon>
        <taxon>Embryophyta</taxon>
        <taxon>Tracheophyta</taxon>
        <taxon>Spermatophyta</taxon>
        <taxon>Magnoliopsida</taxon>
        <taxon>Ranunculales</taxon>
        <taxon>Papaveraceae</taxon>
        <taxon>Papaveroideae</taxon>
        <taxon>Macleaya</taxon>
    </lineage>
</organism>
<feature type="compositionally biased region" description="Acidic residues" evidence="6">
    <location>
        <begin position="609"/>
        <end position="620"/>
    </location>
</feature>
<evidence type="ECO:0000256" key="1">
    <source>
        <dbReference type="ARBA" id="ARBA00004141"/>
    </source>
</evidence>
<feature type="compositionally biased region" description="Basic and acidic residues" evidence="6">
    <location>
        <begin position="599"/>
        <end position="608"/>
    </location>
</feature>
<dbReference type="GO" id="GO:0009873">
    <property type="term" value="P:ethylene-activated signaling pathway"/>
    <property type="evidence" value="ECO:0007669"/>
    <property type="project" value="InterPro"/>
</dbReference>
<name>A0A200QHY1_MACCD</name>
<evidence type="ECO:0000256" key="6">
    <source>
        <dbReference type="SAM" id="MobiDB-lite"/>
    </source>
</evidence>
<feature type="region of interest" description="Disordered" evidence="6">
    <location>
        <begin position="737"/>
        <end position="760"/>
    </location>
</feature>
<feature type="transmembrane region" description="Helical" evidence="7">
    <location>
        <begin position="396"/>
        <end position="418"/>
    </location>
</feature>
<evidence type="ECO:0000256" key="2">
    <source>
        <dbReference type="ARBA" id="ARBA00009965"/>
    </source>
</evidence>
<dbReference type="NCBIfam" id="NF037982">
    <property type="entry name" value="Nramp_1"/>
    <property type="match status" value="1"/>
</dbReference>
<dbReference type="InParanoid" id="A0A200QHY1"/>
<evidence type="ECO:0000256" key="4">
    <source>
        <dbReference type="ARBA" id="ARBA00022989"/>
    </source>
</evidence>
<keyword evidence="4 7" id="KW-1133">Transmembrane helix</keyword>
<accession>A0A200QHY1</accession>
<evidence type="ECO:0000313" key="8">
    <source>
        <dbReference type="EMBL" id="OVA10110.1"/>
    </source>
</evidence>
<evidence type="ECO:0000256" key="7">
    <source>
        <dbReference type="SAM" id="Phobius"/>
    </source>
</evidence>
<dbReference type="GO" id="GO:0005886">
    <property type="term" value="C:plasma membrane"/>
    <property type="evidence" value="ECO:0007669"/>
    <property type="project" value="TreeGrafter"/>
</dbReference>
<dbReference type="STRING" id="56857.A0A200QHY1"/>
<evidence type="ECO:0000313" key="9">
    <source>
        <dbReference type="Proteomes" id="UP000195402"/>
    </source>
</evidence>
<feature type="transmembrane region" description="Helical" evidence="7">
    <location>
        <begin position="235"/>
        <end position="255"/>
    </location>
</feature>
<dbReference type="Proteomes" id="UP000195402">
    <property type="component" value="Unassembled WGS sequence"/>
</dbReference>
<sequence>METKNARIDQTLGTVPRIFQAVGPVLLISMGYIDPGKWAAVVEGGASFGFDLVLLILVINCAAVLCQYLAARVGVVTGKNLAQIYHQEYDKSTCLLFGVQAELSVIISDLAMILGVAHGLNLLLGLELRTCVLLTAIDVVLFPLFTNLLGKYKAEVYFVSTAGLVLLFYVCGVLMSQPEVPLVMNGMLTRFSGESAFVLMSLLGANIMPHNFYLHSSIVQQWKGPPNMSKSALCHDHFVAILCIFSGIYLVNYVLMSSAATFFHSADLVVLTFQDALLLMDQVFRSPIAPIAFFLVLFISSEITAITWNLGGQVILNEFFRLDTPVWLHRTTIRILAIVPTFYCAWNSGAEGIYQLLIFSQVTLAMLLPSSVIPLLRVASSRSIMGALKISSFVEFLTLSTFMGMLGLKIILVVEILFGSSDWVGSLKWNTGSSMTLPYVVLLSTACASLAFLIVLAVTPLKSEGVKPDEQMWKWDLQKSLPEPSVEGEEAITRFRFTGEVPATEELALEKSMESCSDNSVVDFDPETVMDSDQEPQLPACQENQATGQISPTCDPEKSTSTIELAEVAIVDKMVADVGLLDYAMSKKIESVDPVPTPQKEEGDSQIEKDDDEGDTWEPEESSKGVSMSGPTLPSEGPGSFRSLSGKCEEGGTGSGSLSRLCGLGRAARRQLAAILDEFWGQLYDFHGQATQQAKARKLDVLFGQDPKPTASLNVGPAGLESSGYFPSVAGRGPEFQINSSTYDPPKQPRMSSNLESPHGIQTGSSLWSTSMQLLDAYAQSPSRNVLDYGEKRCLRLPLSSEGLDYQPTTVHGYQISSYLARIAAERNSDSLNIHLDSPTSNSPSFAPPNYMDQLSYALSQKPQNGTTSLDATSIQNLVVSRINRLNAERSYYDPCSSGLGENVSSAANTKKYQSLPNISGLVVPQRDSYGADKGAQWDSPVFGPSISRNAYNQSFYSDAGSRAGVPLAFDQLSPSNPYGEGFSVQLSSNSDAKSLWSRQPFEQLFGMAGKTQSMGNEVGNRSSLVIPEDNSNLDLEAMLLQSFRYCVMKLLKLEGSDWLFNLNGGVDEDLIDRVAARERFHNEAETRDVNHVEQMFESPQYLFSDRKFGSALKSDEPGLAKVLLSSVPHCGESCIWRKDLIVSFGVWCIRRILELAIMESRPELWGKYTYVLNRLQGILDPAFSKPRSPMSPCLCLQIPVTQTKRSIPSLHNGILPPAAKPRKGKCTTASTVLDVIKDVEIAVSCRKGRTGTAAGDVAFPKGKENLASVLKRYKRRLSNKMFGNHEGGSGRKA</sequence>
<feature type="transmembrane region" description="Helical" evidence="7">
    <location>
        <begin position="291"/>
        <end position="315"/>
    </location>
</feature>
<comment type="similarity">
    <text evidence="2">Belongs to the NRAMP (TC 2.A.55) family.</text>
</comment>
<dbReference type="EMBL" id="MVGT01002031">
    <property type="protein sequence ID" value="OVA10110.1"/>
    <property type="molecule type" value="Genomic_DNA"/>
</dbReference>
<feature type="transmembrane region" description="Helical" evidence="7">
    <location>
        <begin position="53"/>
        <end position="73"/>
    </location>
</feature>
<feature type="transmembrane region" description="Helical" evidence="7">
    <location>
        <begin position="122"/>
        <end position="144"/>
    </location>
</feature>
<feature type="transmembrane region" description="Helical" evidence="7">
    <location>
        <begin position="353"/>
        <end position="376"/>
    </location>
</feature>
<dbReference type="GO" id="GO:0015086">
    <property type="term" value="F:cadmium ion transmembrane transporter activity"/>
    <property type="evidence" value="ECO:0007669"/>
    <property type="project" value="TreeGrafter"/>
</dbReference>
<feature type="transmembrane region" description="Helical" evidence="7">
    <location>
        <begin position="12"/>
        <end position="33"/>
    </location>
</feature>
<evidence type="ECO:0000256" key="5">
    <source>
        <dbReference type="ARBA" id="ARBA00023136"/>
    </source>
</evidence>
<keyword evidence="9" id="KW-1185">Reference proteome</keyword>
<feature type="region of interest" description="Disordered" evidence="6">
    <location>
        <begin position="592"/>
        <end position="656"/>
    </location>
</feature>
<feature type="transmembrane region" description="Helical" evidence="7">
    <location>
        <begin position="156"/>
        <end position="175"/>
    </location>
</feature>
<keyword evidence="5 7" id="KW-0472">Membrane</keyword>
<dbReference type="PANTHER" id="PTHR11706">
    <property type="entry name" value="SOLUTE CARRIER PROTEIN FAMILY 11 MEMBER"/>
    <property type="match status" value="1"/>
</dbReference>
<dbReference type="OrthoDB" id="409173at2759"/>
<reference evidence="8 9" key="1">
    <citation type="journal article" date="2017" name="Mol. Plant">
        <title>The Genome of Medicinal Plant Macleaya cordata Provides New Insights into Benzylisoquinoline Alkaloids Metabolism.</title>
        <authorList>
            <person name="Liu X."/>
            <person name="Liu Y."/>
            <person name="Huang P."/>
            <person name="Ma Y."/>
            <person name="Qing Z."/>
            <person name="Tang Q."/>
            <person name="Cao H."/>
            <person name="Cheng P."/>
            <person name="Zheng Y."/>
            <person name="Yuan Z."/>
            <person name="Zhou Y."/>
            <person name="Liu J."/>
            <person name="Tang Z."/>
            <person name="Zhuo Y."/>
            <person name="Zhang Y."/>
            <person name="Yu L."/>
            <person name="Huang J."/>
            <person name="Yang P."/>
            <person name="Peng Q."/>
            <person name="Zhang J."/>
            <person name="Jiang W."/>
            <person name="Zhang Z."/>
            <person name="Lin K."/>
            <person name="Ro D.K."/>
            <person name="Chen X."/>
            <person name="Xiong X."/>
            <person name="Shang Y."/>
            <person name="Huang S."/>
            <person name="Zeng J."/>
        </authorList>
    </citation>
    <scope>NUCLEOTIDE SEQUENCE [LARGE SCALE GENOMIC DNA]</scope>
    <source>
        <strain evidence="9">cv. BLH2017</strain>
        <tissue evidence="8">Root</tissue>
    </source>
</reference>
<proteinExistence type="inferred from homology"/>
<comment type="subcellular location">
    <subcellularLocation>
        <location evidence="1">Membrane</location>
        <topology evidence="1">Multi-pass membrane protein</topology>
    </subcellularLocation>
</comment>
<dbReference type="InterPro" id="IPR001046">
    <property type="entry name" value="NRAMP_fam"/>
</dbReference>
<dbReference type="Pfam" id="PF01566">
    <property type="entry name" value="Nramp"/>
    <property type="match status" value="1"/>
</dbReference>
<dbReference type="PANTHER" id="PTHR11706:SF75">
    <property type="entry name" value="ETHYLENE-INSENSITIVE PROTEIN 2"/>
    <property type="match status" value="1"/>
</dbReference>
<dbReference type="PIRSF" id="PIRSF037378">
    <property type="entry name" value="EIN2"/>
    <property type="match status" value="1"/>
</dbReference>
<keyword evidence="3 7" id="KW-0812">Transmembrane</keyword>
<feature type="compositionally biased region" description="Polar residues" evidence="6">
    <location>
        <begin position="750"/>
        <end position="760"/>
    </location>
</feature>
<dbReference type="InterPro" id="IPR017187">
    <property type="entry name" value="EIN2"/>
</dbReference>
<dbReference type="FunCoup" id="A0A200QHY1">
    <property type="interactions" value="1979"/>
</dbReference>